<protein>
    <submittedName>
        <fullName evidence="2">Uncharacterized protein</fullName>
    </submittedName>
</protein>
<dbReference type="EMBL" id="BAABBX010000015">
    <property type="protein sequence ID" value="GAA4191047.1"/>
    <property type="molecule type" value="Genomic_DNA"/>
</dbReference>
<comment type="caution">
    <text evidence="2">The sequence shown here is derived from an EMBL/GenBank/DDBJ whole genome shotgun (WGS) entry which is preliminary data.</text>
</comment>
<reference evidence="3" key="1">
    <citation type="journal article" date="2019" name="Int. J. Syst. Evol. Microbiol.">
        <title>The Global Catalogue of Microorganisms (GCM) 10K type strain sequencing project: providing services to taxonomists for standard genome sequencing and annotation.</title>
        <authorList>
            <consortium name="The Broad Institute Genomics Platform"/>
            <consortium name="The Broad Institute Genome Sequencing Center for Infectious Disease"/>
            <person name="Wu L."/>
            <person name="Ma J."/>
        </authorList>
    </citation>
    <scope>NUCLEOTIDE SEQUENCE [LARGE SCALE GENOMIC DNA]</scope>
    <source>
        <strain evidence="3">JCM 17593</strain>
    </source>
</reference>
<evidence type="ECO:0000313" key="2">
    <source>
        <dbReference type="EMBL" id="GAA4191047.1"/>
    </source>
</evidence>
<evidence type="ECO:0000256" key="1">
    <source>
        <dbReference type="SAM" id="Phobius"/>
    </source>
</evidence>
<evidence type="ECO:0000313" key="3">
    <source>
        <dbReference type="Proteomes" id="UP001500213"/>
    </source>
</evidence>
<name>A0ABP8AV07_9MICO</name>
<keyword evidence="3" id="KW-1185">Reference proteome</keyword>
<proteinExistence type="predicted"/>
<feature type="transmembrane region" description="Helical" evidence="1">
    <location>
        <begin position="32"/>
        <end position="50"/>
    </location>
</feature>
<dbReference type="Proteomes" id="UP001500213">
    <property type="component" value="Unassembled WGS sequence"/>
</dbReference>
<accession>A0ABP8AV07</accession>
<keyword evidence="1" id="KW-0812">Transmembrane</keyword>
<keyword evidence="1" id="KW-1133">Transmembrane helix</keyword>
<keyword evidence="1" id="KW-0472">Membrane</keyword>
<gene>
    <name evidence="2" type="ORF">GCM10022288_21300</name>
</gene>
<dbReference type="RefSeq" id="WP_344776664.1">
    <property type="nucleotide sequence ID" value="NZ_BAABBX010000015.1"/>
</dbReference>
<sequence length="68" mass="7210">MKPRPRRGLSLSLIGGALIAVALVNTFVIIGLFSGMFVVGAGIFAFARWMSSNHWKAGRPLGSGESYA</sequence>
<organism evidence="2 3">
    <name type="scientific">Gryllotalpicola kribbensis</name>
    <dbReference type="NCBI Taxonomy" id="993084"/>
    <lineage>
        <taxon>Bacteria</taxon>
        <taxon>Bacillati</taxon>
        <taxon>Actinomycetota</taxon>
        <taxon>Actinomycetes</taxon>
        <taxon>Micrococcales</taxon>
        <taxon>Microbacteriaceae</taxon>
        <taxon>Gryllotalpicola</taxon>
    </lineage>
</organism>